<dbReference type="AlphaFoldDB" id="A0A2B9Q2Z1"/>
<gene>
    <name evidence="1" type="ORF">CN984_12650</name>
</gene>
<reference evidence="1 2" key="1">
    <citation type="submission" date="2017-09" db="EMBL/GenBank/DDBJ databases">
        <title>Large-scale bioinformatics analysis of Bacillus genomes uncovers conserved roles of natural products in bacterial physiology.</title>
        <authorList>
            <consortium name="Agbiome Team Llc"/>
            <person name="Bleich R.M."/>
            <person name="Grubbs K.J."/>
            <person name="Santa Maria K.C."/>
            <person name="Allen S.E."/>
            <person name="Farag S."/>
            <person name="Shank E.A."/>
            <person name="Bowers A."/>
        </authorList>
    </citation>
    <scope>NUCLEOTIDE SEQUENCE [LARGE SCALE GENOMIC DNA]</scope>
    <source>
        <strain evidence="1 2">AFS050027</strain>
    </source>
</reference>
<sequence>MDREQQYSALVGIVANARLLMAEGDTNYYAERIKVDTEKLVVSLGYSKDKFYDDVIKGYMELKKSLDENKLEERTHKMQVLVDIFPMANGTTLYIANIDIVGERDFSVEGKSMKSVMVTVRAEAKARSINRDEIEILGEFNESNMSEEDSKVWATNIFEL</sequence>
<name>A0A2B9Q2Z1_BACCE</name>
<evidence type="ECO:0000313" key="2">
    <source>
        <dbReference type="Proteomes" id="UP000223777"/>
    </source>
</evidence>
<dbReference type="Proteomes" id="UP000223777">
    <property type="component" value="Unassembled WGS sequence"/>
</dbReference>
<protein>
    <submittedName>
        <fullName evidence="1">Uncharacterized protein</fullName>
    </submittedName>
</protein>
<dbReference type="EMBL" id="NUIL01000015">
    <property type="protein sequence ID" value="PGO29267.1"/>
    <property type="molecule type" value="Genomic_DNA"/>
</dbReference>
<evidence type="ECO:0000313" key="1">
    <source>
        <dbReference type="EMBL" id="PGO29267.1"/>
    </source>
</evidence>
<organism evidence="1 2">
    <name type="scientific">Bacillus cereus</name>
    <dbReference type="NCBI Taxonomy" id="1396"/>
    <lineage>
        <taxon>Bacteria</taxon>
        <taxon>Bacillati</taxon>
        <taxon>Bacillota</taxon>
        <taxon>Bacilli</taxon>
        <taxon>Bacillales</taxon>
        <taxon>Bacillaceae</taxon>
        <taxon>Bacillus</taxon>
        <taxon>Bacillus cereus group</taxon>
    </lineage>
</organism>
<accession>A0A2B9Q2Z1</accession>
<proteinExistence type="predicted"/>
<comment type="caution">
    <text evidence="1">The sequence shown here is derived from an EMBL/GenBank/DDBJ whole genome shotgun (WGS) entry which is preliminary data.</text>
</comment>
<dbReference type="RefSeq" id="WP_097883463.1">
    <property type="nucleotide sequence ID" value="NZ_NUIL01000015.1"/>
</dbReference>